<dbReference type="InterPro" id="IPR036390">
    <property type="entry name" value="WH_DNA-bd_sf"/>
</dbReference>
<dbReference type="Gene3D" id="1.10.10.10">
    <property type="entry name" value="Winged helix-like DNA-binding domain superfamily/Winged helix DNA-binding domain"/>
    <property type="match status" value="1"/>
</dbReference>
<dbReference type="OrthoDB" id="3214900at2"/>
<feature type="domain" description="HTH gntR-type" evidence="4">
    <location>
        <begin position="14"/>
        <end position="82"/>
    </location>
</feature>
<protein>
    <submittedName>
        <fullName evidence="5">GntR family transcriptional regulator</fullName>
    </submittedName>
</protein>
<organism evidence="5 6">
    <name type="scientific">Streptomyces regalis</name>
    <dbReference type="NCBI Taxonomy" id="68262"/>
    <lineage>
        <taxon>Bacteria</taxon>
        <taxon>Bacillati</taxon>
        <taxon>Actinomycetota</taxon>
        <taxon>Actinomycetes</taxon>
        <taxon>Kitasatosporales</taxon>
        <taxon>Streptomycetaceae</taxon>
        <taxon>Streptomyces</taxon>
    </lineage>
</organism>
<dbReference type="Pfam" id="PF07702">
    <property type="entry name" value="UTRA"/>
    <property type="match status" value="1"/>
</dbReference>
<keyword evidence="6" id="KW-1185">Reference proteome</keyword>
<proteinExistence type="predicted"/>
<dbReference type="GO" id="GO:0003677">
    <property type="term" value="F:DNA binding"/>
    <property type="evidence" value="ECO:0007669"/>
    <property type="project" value="UniProtKB-KW"/>
</dbReference>
<evidence type="ECO:0000256" key="1">
    <source>
        <dbReference type="ARBA" id="ARBA00023015"/>
    </source>
</evidence>
<dbReference type="RefSeq" id="WP_062705034.1">
    <property type="nucleotide sequence ID" value="NZ_LLZG01000232.1"/>
</dbReference>
<reference evidence="6" key="1">
    <citation type="submission" date="2015-10" db="EMBL/GenBank/DDBJ databases">
        <authorList>
            <person name="Ju K.-S."/>
            <person name="Doroghazi J.R."/>
            <person name="Metcalf W.W."/>
        </authorList>
    </citation>
    <scope>NUCLEOTIDE SEQUENCE [LARGE SCALE GENOMIC DNA]</scope>
    <source>
        <strain evidence="6">NRRL 3151</strain>
    </source>
</reference>
<dbReference type="InterPro" id="IPR028978">
    <property type="entry name" value="Chorismate_lyase_/UTRA_dom_sf"/>
</dbReference>
<comment type="caution">
    <text evidence="5">The sequence shown here is derived from an EMBL/GenBank/DDBJ whole genome shotgun (WGS) entry which is preliminary data.</text>
</comment>
<dbReference type="GO" id="GO:0003700">
    <property type="term" value="F:DNA-binding transcription factor activity"/>
    <property type="evidence" value="ECO:0007669"/>
    <property type="project" value="InterPro"/>
</dbReference>
<dbReference type="Pfam" id="PF00392">
    <property type="entry name" value="GntR"/>
    <property type="match status" value="1"/>
</dbReference>
<gene>
    <name evidence="5" type="ORF">ADL12_24060</name>
</gene>
<dbReference type="PANTHER" id="PTHR44846">
    <property type="entry name" value="MANNOSYL-D-GLYCERATE TRANSPORT/METABOLISM SYSTEM REPRESSOR MNGR-RELATED"/>
    <property type="match status" value="1"/>
</dbReference>
<keyword evidence="1" id="KW-0805">Transcription regulation</keyword>
<keyword evidence="2" id="KW-0238">DNA-binding</keyword>
<evidence type="ECO:0000256" key="2">
    <source>
        <dbReference type="ARBA" id="ARBA00023125"/>
    </source>
</evidence>
<dbReference type="Proteomes" id="UP000053923">
    <property type="component" value="Unassembled WGS sequence"/>
</dbReference>
<dbReference type="PANTHER" id="PTHR44846:SF17">
    <property type="entry name" value="GNTR-FAMILY TRANSCRIPTIONAL REGULATOR"/>
    <property type="match status" value="1"/>
</dbReference>
<evidence type="ECO:0000256" key="3">
    <source>
        <dbReference type="ARBA" id="ARBA00023163"/>
    </source>
</evidence>
<keyword evidence="3" id="KW-0804">Transcription</keyword>
<accession>A0A117MRN0</accession>
<evidence type="ECO:0000259" key="4">
    <source>
        <dbReference type="PROSITE" id="PS50949"/>
    </source>
</evidence>
<dbReference type="EMBL" id="LLZG01000232">
    <property type="protein sequence ID" value="KUL32050.1"/>
    <property type="molecule type" value="Genomic_DNA"/>
</dbReference>
<dbReference type="AlphaFoldDB" id="A0A117MRN0"/>
<dbReference type="Gene3D" id="3.40.1410.10">
    <property type="entry name" value="Chorismate lyase-like"/>
    <property type="match status" value="1"/>
</dbReference>
<dbReference type="InterPro" id="IPR011663">
    <property type="entry name" value="UTRA"/>
</dbReference>
<dbReference type="InterPro" id="IPR000524">
    <property type="entry name" value="Tscrpt_reg_HTH_GntR"/>
</dbReference>
<dbReference type="InterPro" id="IPR050679">
    <property type="entry name" value="Bact_HTH_transcr_reg"/>
</dbReference>
<name>A0A117MRN0_9ACTN</name>
<dbReference type="SMART" id="SM00866">
    <property type="entry name" value="UTRA"/>
    <property type="match status" value="1"/>
</dbReference>
<dbReference type="SUPFAM" id="SSF64288">
    <property type="entry name" value="Chorismate lyase-like"/>
    <property type="match status" value="1"/>
</dbReference>
<dbReference type="InterPro" id="IPR036388">
    <property type="entry name" value="WH-like_DNA-bd_sf"/>
</dbReference>
<dbReference type="SUPFAM" id="SSF46785">
    <property type="entry name" value="Winged helix' DNA-binding domain"/>
    <property type="match status" value="1"/>
</dbReference>
<dbReference type="PROSITE" id="PS50949">
    <property type="entry name" value="HTH_GNTR"/>
    <property type="match status" value="1"/>
</dbReference>
<dbReference type="GO" id="GO:0045892">
    <property type="term" value="P:negative regulation of DNA-templated transcription"/>
    <property type="evidence" value="ECO:0007669"/>
    <property type="project" value="TreeGrafter"/>
</dbReference>
<dbReference type="SMART" id="SM00345">
    <property type="entry name" value="HTH_GNTR"/>
    <property type="match status" value="1"/>
</dbReference>
<sequence>MTVPTTDSDASDPRSLHERIAADLRDEIMSGDLAPGAKLPSTAQLKARFDASNATIQKALQVLKDERLVIGRAGAAVTVREHRQRTMRPAAFMAPARPGQPYRWLTEAAKRGTQAHSTLLDVAEVRPPADVSSALDLAESETALLRHQLLSIDGEPVELVKSYYPLALARGTAIMDKRKIRGGTPALLAELGHPPRLSVDRVSARVPTQEQYQALNLPSDLPVLRTLRVVYSDDERSVEVTVMVKAGHLYELQYEFMPE</sequence>
<evidence type="ECO:0000313" key="5">
    <source>
        <dbReference type="EMBL" id="KUL32050.1"/>
    </source>
</evidence>
<dbReference type="CDD" id="cd07377">
    <property type="entry name" value="WHTH_GntR"/>
    <property type="match status" value="1"/>
</dbReference>
<evidence type="ECO:0000313" key="6">
    <source>
        <dbReference type="Proteomes" id="UP000053923"/>
    </source>
</evidence>